<accession>A0A8C6WQB7</accession>
<dbReference type="GO" id="GO:0005125">
    <property type="term" value="F:cytokine activity"/>
    <property type="evidence" value="ECO:0007669"/>
    <property type="project" value="UniProtKB-KW"/>
</dbReference>
<reference evidence="7" key="1">
    <citation type="submission" date="2025-08" db="UniProtKB">
        <authorList>
            <consortium name="Ensembl"/>
        </authorList>
    </citation>
    <scope>IDENTIFICATION</scope>
</reference>
<feature type="transmembrane region" description="Helical" evidence="5">
    <location>
        <begin position="30"/>
        <end position="53"/>
    </location>
</feature>
<evidence type="ECO:0000313" key="8">
    <source>
        <dbReference type="Proteomes" id="UP000694523"/>
    </source>
</evidence>
<evidence type="ECO:0000256" key="1">
    <source>
        <dbReference type="ARBA" id="ARBA00004370"/>
    </source>
</evidence>
<dbReference type="GO" id="GO:0006955">
    <property type="term" value="P:immune response"/>
    <property type="evidence" value="ECO:0007669"/>
    <property type="project" value="InterPro"/>
</dbReference>
<dbReference type="AlphaFoldDB" id="A0A8C6WQB7"/>
<dbReference type="InterPro" id="IPR008983">
    <property type="entry name" value="Tumour_necrosis_fac-like_dom"/>
</dbReference>
<dbReference type="SMART" id="SM00207">
    <property type="entry name" value="TNF"/>
    <property type="match status" value="1"/>
</dbReference>
<keyword evidence="3" id="KW-0202">Cytokine</keyword>
<feature type="domain" description="THD" evidence="6">
    <location>
        <begin position="73"/>
        <end position="202"/>
    </location>
</feature>
<organism evidence="7 8">
    <name type="scientific">Neogobius melanostomus</name>
    <name type="common">round goby</name>
    <dbReference type="NCBI Taxonomy" id="47308"/>
    <lineage>
        <taxon>Eukaryota</taxon>
        <taxon>Metazoa</taxon>
        <taxon>Chordata</taxon>
        <taxon>Craniata</taxon>
        <taxon>Vertebrata</taxon>
        <taxon>Euteleostomi</taxon>
        <taxon>Actinopterygii</taxon>
        <taxon>Neopterygii</taxon>
        <taxon>Teleostei</taxon>
        <taxon>Neoteleostei</taxon>
        <taxon>Acanthomorphata</taxon>
        <taxon>Gobiaria</taxon>
        <taxon>Gobiiformes</taxon>
        <taxon>Gobioidei</taxon>
        <taxon>Gobiidae</taxon>
        <taxon>Benthophilinae</taxon>
        <taxon>Neogobiini</taxon>
        <taxon>Neogobius</taxon>
    </lineage>
</organism>
<dbReference type="GO" id="GO:0005164">
    <property type="term" value="F:tumor necrosis factor receptor binding"/>
    <property type="evidence" value="ECO:0007669"/>
    <property type="project" value="InterPro"/>
</dbReference>
<dbReference type="Proteomes" id="UP000694523">
    <property type="component" value="Unplaced"/>
</dbReference>
<keyword evidence="5" id="KW-1133">Transmembrane helix</keyword>
<evidence type="ECO:0000256" key="5">
    <source>
        <dbReference type="SAM" id="Phobius"/>
    </source>
</evidence>
<comment type="subcellular location">
    <subcellularLocation>
        <location evidence="1">Membrane</location>
    </subcellularLocation>
</comment>
<keyword evidence="5" id="KW-0812">Transmembrane</keyword>
<dbReference type="Ensembl" id="ENSNMLT00000026988.1">
    <property type="protein sequence ID" value="ENSNMLP00000024122.1"/>
    <property type="gene ID" value="ENSNMLG00000015486.1"/>
</dbReference>
<evidence type="ECO:0000256" key="3">
    <source>
        <dbReference type="ARBA" id="ARBA00022514"/>
    </source>
</evidence>
<dbReference type="Gene3D" id="2.60.120.40">
    <property type="match status" value="1"/>
</dbReference>
<reference evidence="7" key="2">
    <citation type="submission" date="2025-09" db="UniProtKB">
        <authorList>
            <consortium name="Ensembl"/>
        </authorList>
    </citation>
    <scope>IDENTIFICATION</scope>
</reference>
<name>A0A8C6WQB7_9GOBI</name>
<dbReference type="InterPro" id="IPR006052">
    <property type="entry name" value="TNF_dom"/>
</dbReference>
<dbReference type="PROSITE" id="PS50049">
    <property type="entry name" value="THD_2"/>
    <property type="match status" value="1"/>
</dbReference>
<keyword evidence="8" id="KW-1185">Reference proteome</keyword>
<comment type="similarity">
    <text evidence="2">Belongs to the tumor necrosis factor family.</text>
</comment>
<keyword evidence="4 5" id="KW-0472">Membrane</keyword>
<evidence type="ECO:0000313" key="7">
    <source>
        <dbReference type="Ensembl" id="ENSNMLP00000024122.1"/>
    </source>
</evidence>
<proteinExistence type="inferred from homology"/>
<dbReference type="SUPFAM" id="SSF49842">
    <property type="entry name" value="TNF-like"/>
    <property type="match status" value="1"/>
</dbReference>
<dbReference type="PANTHER" id="PTHR11471:SF34">
    <property type="entry name" value="TUMOR NECROSIS FACTOR LIGAND SUPERFAMILY MEMBER 14"/>
    <property type="match status" value="1"/>
</dbReference>
<dbReference type="Pfam" id="PF00229">
    <property type="entry name" value="TNF"/>
    <property type="match status" value="1"/>
</dbReference>
<protein>
    <recommendedName>
        <fullName evidence="6">THD domain-containing protein</fullName>
    </recommendedName>
</protein>
<dbReference type="PANTHER" id="PTHR11471">
    <property type="entry name" value="TUMOR NECROSIS FACTOR FAMILY MEMBER"/>
    <property type="match status" value="1"/>
</dbReference>
<dbReference type="GO" id="GO:0005615">
    <property type="term" value="C:extracellular space"/>
    <property type="evidence" value="ECO:0007669"/>
    <property type="project" value="UniProtKB-KW"/>
</dbReference>
<evidence type="ECO:0000256" key="2">
    <source>
        <dbReference type="ARBA" id="ARBA00008670"/>
    </source>
</evidence>
<evidence type="ECO:0000256" key="4">
    <source>
        <dbReference type="ARBA" id="ARBA00023136"/>
    </source>
</evidence>
<sequence length="202" mass="22713">MTRECVMYISVPPPQPPRSGRRRPIGSTPVLLFVLVTVALCGMVLACFIYPFYNPPAAQVSVQYIVMKSPLKPVAHLTDGTDLTHGKQVMAWSELADPLLYKVAYKNGSLVFKENGYYYIYSKVSFRADHGWYHSIELKTKYYLGKNDLMLLLAKPSSKQSNSFLAGVFHFYKDDAIFVKVSDTSHVARGDPTQNVFGAYLI</sequence>
<dbReference type="GO" id="GO:0016020">
    <property type="term" value="C:membrane"/>
    <property type="evidence" value="ECO:0007669"/>
    <property type="project" value="UniProtKB-SubCell"/>
</dbReference>
<evidence type="ECO:0000259" key="6">
    <source>
        <dbReference type="PROSITE" id="PS50049"/>
    </source>
</evidence>